<evidence type="ECO:0000259" key="2">
    <source>
        <dbReference type="Pfam" id="PF18962"/>
    </source>
</evidence>
<evidence type="ECO:0000256" key="1">
    <source>
        <dbReference type="SAM" id="SignalP"/>
    </source>
</evidence>
<keyword evidence="4" id="KW-1185">Reference proteome</keyword>
<name>A0ABX8GY17_9BACT</name>
<feature type="domain" description="Secretion system C-terminal sorting" evidence="2">
    <location>
        <begin position="237"/>
        <end position="307"/>
    </location>
</feature>
<dbReference type="Proteomes" id="UP000682802">
    <property type="component" value="Chromosome 1"/>
</dbReference>
<dbReference type="PROSITE" id="PS51257">
    <property type="entry name" value="PROKAR_LIPOPROTEIN"/>
    <property type="match status" value="1"/>
</dbReference>
<organism evidence="3 4">
    <name type="scientific">Flammeovirga kamogawensis</name>
    <dbReference type="NCBI Taxonomy" id="373891"/>
    <lineage>
        <taxon>Bacteria</taxon>
        <taxon>Pseudomonadati</taxon>
        <taxon>Bacteroidota</taxon>
        <taxon>Cytophagia</taxon>
        <taxon>Cytophagales</taxon>
        <taxon>Flammeovirgaceae</taxon>
        <taxon>Flammeovirga</taxon>
    </lineage>
</organism>
<dbReference type="RefSeq" id="WP_144072235.1">
    <property type="nucleotide sequence ID" value="NZ_CP076128.1"/>
</dbReference>
<dbReference type="Pfam" id="PF18962">
    <property type="entry name" value="Por_Secre_tail"/>
    <property type="match status" value="1"/>
</dbReference>
<keyword evidence="1" id="KW-0732">Signal</keyword>
<feature type="signal peptide" evidence="1">
    <location>
        <begin position="1"/>
        <end position="22"/>
    </location>
</feature>
<dbReference type="InterPro" id="IPR026444">
    <property type="entry name" value="Secre_tail"/>
</dbReference>
<evidence type="ECO:0000313" key="3">
    <source>
        <dbReference type="EMBL" id="QWG08314.1"/>
    </source>
</evidence>
<reference evidence="3 4" key="1">
    <citation type="submission" date="2021-05" db="EMBL/GenBank/DDBJ databases">
        <title>Comparative genomic studies on the polysaccharide-degrading batcterial strains of the Flammeovirga genus.</title>
        <authorList>
            <person name="Zewei F."/>
            <person name="Zheng Z."/>
            <person name="Yu L."/>
            <person name="Ruyue G."/>
            <person name="Yanhong M."/>
            <person name="Yuanyuan C."/>
            <person name="Jingyan G."/>
            <person name="Wenjun H."/>
        </authorList>
    </citation>
    <scope>NUCLEOTIDE SEQUENCE [LARGE SCALE GENOMIC DNA]</scope>
    <source>
        <strain evidence="3 4">YS10</strain>
    </source>
</reference>
<sequence>MKRAISCFILLFLILSCTKSNDEVQIFDPVTHVTELHITHDTTIESANYIYYTIEVYENVTLTFGTVQLTSSTIILREGASISLTGAANFTNVEIVSNGDNEFCNPGGGSITIDGLPFDMGGEECIDLGEDLPVELLHFTTKLEGEDALLEWATATELNNEKFIIERSIDNKEWNSIAEVKGAGNSNVMLEYQYLDEEVPNTSIVYYRLKQVDFDGKSSYYGPNAISNSNMDNEIRIYPNPVPKGEALNIMSNTYGIEVNIYNTIGQFYGSFSTDMNYLKIPMMYGTGIYIIEVTTGGKTTSEKIIVE</sequence>
<gene>
    <name evidence="3" type="ORF">KM029_05090</name>
</gene>
<accession>A0ABX8GY17</accession>
<evidence type="ECO:0000313" key="4">
    <source>
        <dbReference type="Proteomes" id="UP000682802"/>
    </source>
</evidence>
<feature type="chain" id="PRO_5045304998" evidence="1">
    <location>
        <begin position="23"/>
        <end position="308"/>
    </location>
</feature>
<proteinExistence type="predicted"/>
<dbReference type="NCBIfam" id="TIGR04183">
    <property type="entry name" value="Por_Secre_tail"/>
    <property type="match status" value="1"/>
</dbReference>
<protein>
    <submittedName>
        <fullName evidence="3">T9SS type A sorting domain-containing protein</fullName>
    </submittedName>
</protein>
<dbReference type="EMBL" id="CP076128">
    <property type="protein sequence ID" value="QWG08314.1"/>
    <property type="molecule type" value="Genomic_DNA"/>
</dbReference>